<evidence type="ECO:0000256" key="1">
    <source>
        <dbReference type="SAM" id="SignalP"/>
    </source>
</evidence>
<sequence>MKKVIAFLFLCIIVGSACFAQISMPEPVTPSYVSPRISGLGVPFATYQAGTETLFTNPAIFPFLTKRWSAGKIALHANEDSFGGFGSIFASEKLKTLAEYLYKGDSKYFDISATGPLALSLADRNFAVGIFNRSIVHADVQNTIMKKLLMGEELLVTGGYGICLYDDDVNKVSLGFQMKGFFQTFSYGLNKSKADMALAVNSGFKDLNIVLASGIGLDAGFLYKCDNYFFLGITCKDAYTPVFLTPYNNFSDYKKAITAGKTQYKTLLPNLSAGIGSMPVFDDMWTTVSSWSFYIDYQNILEPIFNKNRSPLLNLAFGTEIVFHKVLSFRLGMYELYPHLGVGLDFTYFQIDFSAFLKELGNKPWEKQKMGLDFAFSFEY</sequence>
<dbReference type="AlphaFoldDB" id="M2BD85"/>
<gene>
    <name evidence="2" type="ORF">HMPREF9733_02565</name>
</gene>
<evidence type="ECO:0008006" key="4">
    <source>
        <dbReference type="Google" id="ProtNLM"/>
    </source>
</evidence>
<comment type="caution">
    <text evidence="2">The sequence shown here is derived from an EMBL/GenBank/DDBJ whole genome shotgun (WGS) entry which is preliminary data.</text>
</comment>
<dbReference type="RefSeq" id="WP_010697583.1">
    <property type="nucleotide sequence ID" value="NZ_KB442454.1"/>
</dbReference>
<feature type="signal peptide" evidence="1">
    <location>
        <begin position="1"/>
        <end position="20"/>
    </location>
</feature>
<dbReference type="EMBL" id="AGDZ01000037">
    <property type="protein sequence ID" value="EMB20009.1"/>
    <property type="molecule type" value="Genomic_DNA"/>
</dbReference>
<keyword evidence="1" id="KW-0732">Signal</keyword>
<name>M2BD85_TREDN</name>
<protein>
    <recommendedName>
        <fullName evidence="4">DUF5723 domain-containing protein</fullName>
    </recommendedName>
</protein>
<evidence type="ECO:0000313" key="3">
    <source>
        <dbReference type="Proteomes" id="UP000016183"/>
    </source>
</evidence>
<evidence type="ECO:0000313" key="2">
    <source>
        <dbReference type="EMBL" id="EMB20009.1"/>
    </source>
</evidence>
<dbReference type="PATRIC" id="fig|999437.3.peg.2645"/>
<accession>M2BD85</accession>
<reference evidence="2 3" key="1">
    <citation type="submission" date="2012-01" db="EMBL/GenBank/DDBJ databases">
        <title>The Genome Sequence of Treponema denticola SP33.</title>
        <authorList>
            <consortium name="The Broad Institute Genome Sequencing Platform"/>
            <person name="Earl A."/>
            <person name="Ward D."/>
            <person name="Feldgarden M."/>
            <person name="Gevers D."/>
            <person name="Blanton J.M."/>
            <person name="Fenno C.J."/>
            <person name="Baranova O.V."/>
            <person name="Mathney J."/>
            <person name="Dewhirst F.E."/>
            <person name="Izard J."/>
            <person name="Young S.K."/>
            <person name="Zeng Q."/>
            <person name="Gargeya S."/>
            <person name="Fitzgerald M."/>
            <person name="Haas B."/>
            <person name="Abouelleil A."/>
            <person name="Alvarado L."/>
            <person name="Arachchi H.M."/>
            <person name="Berlin A."/>
            <person name="Chapman S.B."/>
            <person name="Gearin G."/>
            <person name="Goldberg J."/>
            <person name="Griggs A."/>
            <person name="Gujja S."/>
            <person name="Hansen M."/>
            <person name="Heiman D."/>
            <person name="Howarth C."/>
            <person name="Larimer J."/>
            <person name="Lui A."/>
            <person name="MacDonald P.J.P."/>
            <person name="McCowen C."/>
            <person name="Montmayeur A."/>
            <person name="Murphy C."/>
            <person name="Neiman D."/>
            <person name="Pearson M."/>
            <person name="Priest M."/>
            <person name="Roberts A."/>
            <person name="Saif S."/>
            <person name="Shea T."/>
            <person name="Sisk P."/>
            <person name="Stolte C."/>
            <person name="Sykes S."/>
            <person name="Wortman J."/>
            <person name="Nusbaum C."/>
            <person name="Birren B."/>
        </authorList>
    </citation>
    <scope>NUCLEOTIDE SEQUENCE [LARGE SCALE GENOMIC DNA]</scope>
    <source>
        <strain evidence="2 3">SP33</strain>
    </source>
</reference>
<dbReference type="HOGENOM" id="CLU_729447_0_0_12"/>
<proteinExistence type="predicted"/>
<organism evidence="2 3">
    <name type="scientific">Treponema denticola SP33</name>
    <dbReference type="NCBI Taxonomy" id="999437"/>
    <lineage>
        <taxon>Bacteria</taxon>
        <taxon>Pseudomonadati</taxon>
        <taxon>Spirochaetota</taxon>
        <taxon>Spirochaetia</taxon>
        <taxon>Spirochaetales</taxon>
        <taxon>Treponemataceae</taxon>
        <taxon>Treponema</taxon>
    </lineage>
</organism>
<dbReference type="PROSITE" id="PS51257">
    <property type="entry name" value="PROKAR_LIPOPROTEIN"/>
    <property type="match status" value="1"/>
</dbReference>
<dbReference type="Proteomes" id="UP000016183">
    <property type="component" value="Unassembled WGS sequence"/>
</dbReference>
<feature type="chain" id="PRO_5004020909" description="DUF5723 domain-containing protein" evidence="1">
    <location>
        <begin position="21"/>
        <end position="380"/>
    </location>
</feature>